<dbReference type="SUPFAM" id="SSF50965">
    <property type="entry name" value="Galactose oxidase, central domain"/>
    <property type="match status" value="1"/>
</dbReference>
<dbReference type="Pfam" id="PF00646">
    <property type="entry name" value="F-box"/>
    <property type="match status" value="1"/>
</dbReference>
<protein>
    <recommendedName>
        <fullName evidence="5">F-box domain-containing protein</fullName>
    </recommendedName>
</protein>
<dbReference type="InterPro" id="IPR001810">
    <property type="entry name" value="F-box_dom"/>
</dbReference>
<dbReference type="AlphaFoldDB" id="A0A178UWW0"/>
<dbReference type="PANTHER" id="PTHR44259:SF15">
    <property type="entry name" value="F-BOX PROTEIN KIB2-RELATED"/>
    <property type="match status" value="1"/>
</dbReference>
<accession>A0A178UWW0</accession>
<proteinExistence type="predicted"/>
<name>A0A178UWW0_ARATH</name>
<evidence type="ECO:0000313" key="3">
    <source>
        <dbReference type="EMBL" id="OAO98085.1"/>
    </source>
</evidence>
<evidence type="ECO:0000259" key="1">
    <source>
        <dbReference type="Pfam" id="PF00646"/>
    </source>
</evidence>
<feature type="domain" description="KIB1-4 beta-propeller" evidence="2">
    <location>
        <begin position="96"/>
        <end position="348"/>
    </location>
</feature>
<dbReference type="PANTHER" id="PTHR44259">
    <property type="entry name" value="OS07G0183000 PROTEIN-RELATED"/>
    <property type="match status" value="1"/>
</dbReference>
<comment type="caution">
    <text evidence="3">The sequence shown here is derived from an EMBL/GenBank/DDBJ whole genome shotgun (WGS) entry which is preliminary data.</text>
</comment>
<evidence type="ECO:0000313" key="4">
    <source>
        <dbReference type="Proteomes" id="UP000078284"/>
    </source>
</evidence>
<dbReference type="InterPro" id="IPR050942">
    <property type="entry name" value="F-box_BR-signaling"/>
</dbReference>
<dbReference type="InterPro" id="IPR005174">
    <property type="entry name" value="KIB1-4_b-propeller"/>
</dbReference>
<evidence type="ECO:0000259" key="2">
    <source>
        <dbReference type="Pfam" id="PF03478"/>
    </source>
</evidence>
<dbReference type="EMBL" id="LUHQ01000004">
    <property type="protein sequence ID" value="OAO98085.1"/>
    <property type="molecule type" value="Genomic_DNA"/>
</dbReference>
<dbReference type="Proteomes" id="UP000078284">
    <property type="component" value="Chromosome 4"/>
</dbReference>
<reference evidence="4" key="1">
    <citation type="journal article" date="2016" name="Proc. Natl. Acad. Sci. U.S.A.">
        <title>Chromosome-level assembly of Arabidopsis thaliana Ler reveals the extent of translocation and inversion polymorphisms.</title>
        <authorList>
            <person name="Zapata L."/>
            <person name="Ding J."/>
            <person name="Willing E.M."/>
            <person name="Hartwig B."/>
            <person name="Bezdan D."/>
            <person name="Jiao W.B."/>
            <person name="Patel V."/>
            <person name="Velikkakam James G."/>
            <person name="Koornneef M."/>
            <person name="Ossowski S."/>
            <person name="Schneeberger K."/>
        </authorList>
    </citation>
    <scope>NUCLEOTIDE SEQUENCE [LARGE SCALE GENOMIC DNA]</scope>
    <source>
        <strain evidence="4">cv. Landsberg erecta</strain>
    </source>
</reference>
<feature type="domain" description="F-box" evidence="1">
    <location>
        <begin position="37"/>
        <end position="67"/>
    </location>
</feature>
<dbReference type="InterPro" id="IPR011043">
    <property type="entry name" value="Gal_Oxase/kelch_b-propeller"/>
</dbReference>
<evidence type="ECO:0008006" key="5">
    <source>
        <dbReference type="Google" id="ProtNLM"/>
    </source>
</evidence>
<dbReference type="Pfam" id="PF03478">
    <property type="entry name" value="Beta-prop_KIB1-4"/>
    <property type="match status" value="1"/>
</dbReference>
<gene>
    <name evidence="3" type="ordered locus">AXX17_At4g14450</name>
</gene>
<dbReference type="ExpressionAtlas" id="A0A178UWW0">
    <property type="expression patterns" value="baseline and differential"/>
</dbReference>
<organism evidence="3 4">
    <name type="scientific">Arabidopsis thaliana</name>
    <name type="common">Mouse-ear cress</name>
    <dbReference type="NCBI Taxonomy" id="3702"/>
    <lineage>
        <taxon>Eukaryota</taxon>
        <taxon>Viridiplantae</taxon>
        <taxon>Streptophyta</taxon>
        <taxon>Embryophyta</taxon>
        <taxon>Tracheophyta</taxon>
        <taxon>Spermatophyta</taxon>
        <taxon>Magnoliopsida</taxon>
        <taxon>eudicotyledons</taxon>
        <taxon>Gunneridae</taxon>
        <taxon>Pentapetalae</taxon>
        <taxon>rosids</taxon>
        <taxon>malvids</taxon>
        <taxon>Brassicales</taxon>
        <taxon>Brassicaceae</taxon>
        <taxon>Camelineae</taxon>
        <taxon>Arabidopsis</taxon>
    </lineage>
</organism>
<sequence>MFLGLYLVMTHKKQKEMSDSEKKTFNEDSKHSILAVNLVRLILERLSFVDFHRARCVSSIWYIASKTVIGVTNPTTPWLILFPKGDVEIKKDSCKLYDPHENKTYIVRDLGFDLVTSRCLASSGSWFLMLDHRTEFHLLNLFTRVRIPLPSLESTRGSDIKIGNAVLWVDEQRKDYLVVWNISSLFGYHKKGDDRWKVFKPLENERCIIDMVFKENKLYVLSVDGNVDVFDFSGNDSPVRCATLPSSPLRKGHKVVVTLSGEVLIIVAKVEPYPRTRLCFFAVYKMDPKSSRWEMIKSLAGEALILDLGITVEAKVMKNCIYFSNDQFHRYNENSLWNVSNKSGVCVYHFRSANVVQLVELLTASSRTSKILFKDARWFFPTFTSKWLL</sequence>